<organism evidence="2">
    <name type="scientific">Dissoconium aciculare CBS 342.82</name>
    <dbReference type="NCBI Taxonomy" id="1314786"/>
    <lineage>
        <taxon>Eukaryota</taxon>
        <taxon>Fungi</taxon>
        <taxon>Dikarya</taxon>
        <taxon>Ascomycota</taxon>
        <taxon>Pezizomycotina</taxon>
        <taxon>Dothideomycetes</taxon>
        <taxon>Dothideomycetidae</taxon>
        <taxon>Mycosphaerellales</taxon>
        <taxon>Dissoconiaceae</taxon>
        <taxon>Dissoconium</taxon>
    </lineage>
</organism>
<evidence type="ECO:0000313" key="1">
    <source>
        <dbReference type="Proteomes" id="UP000504637"/>
    </source>
</evidence>
<protein>
    <submittedName>
        <fullName evidence="2">Uncharacterized protein</fullName>
    </submittedName>
</protein>
<reference evidence="2" key="1">
    <citation type="submission" date="2020-01" db="EMBL/GenBank/DDBJ databases">
        <authorList>
            <consortium name="DOE Joint Genome Institute"/>
            <person name="Haridas S."/>
            <person name="Albert R."/>
            <person name="Binder M."/>
            <person name="Bloem J."/>
            <person name="Labutti K."/>
            <person name="Salamov A."/>
            <person name="Andreopoulos B."/>
            <person name="Baker S.E."/>
            <person name="Barry K."/>
            <person name="Bills G."/>
            <person name="Bluhm B.H."/>
            <person name="Cannon C."/>
            <person name="Castanera R."/>
            <person name="Culley D.E."/>
            <person name="Daum C."/>
            <person name="Ezra D."/>
            <person name="Gonzalez J.B."/>
            <person name="Henrissat B."/>
            <person name="Kuo A."/>
            <person name="Liang C."/>
            <person name="Lipzen A."/>
            <person name="Lutzoni F."/>
            <person name="Magnuson J."/>
            <person name="Mondo S."/>
            <person name="Nolan M."/>
            <person name="Ohm R."/>
            <person name="Pangilinan J."/>
            <person name="Park H.-J."/>
            <person name="Ramirez L."/>
            <person name="Alfaro M."/>
            <person name="Sun H."/>
            <person name="Tritt A."/>
            <person name="Yoshinaga Y."/>
            <person name="Zwiers L.-H."/>
            <person name="Turgeon B.G."/>
            <person name="Goodwin S.B."/>
            <person name="Spatafora J.W."/>
            <person name="Crous P.W."/>
            <person name="Grigoriev I.V."/>
        </authorList>
    </citation>
    <scope>NUCLEOTIDE SEQUENCE</scope>
    <source>
        <strain evidence="2">CBS 342.82</strain>
    </source>
</reference>
<name>A0A6J3LZE8_9PEZI</name>
<keyword evidence="1" id="KW-1185">Reference proteome</keyword>
<proteinExistence type="predicted"/>
<gene>
    <name evidence="2" type="ORF">K489DRAFT_38969</name>
</gene>
<dbReference type="Proteomes" id="UP000504637">
    <property type="component" value="Unplaced"/>
</dbReference>
<reference evidence="2" key="2">
    <citation type="submission" date="2020-04" db="EMBL/GenBank/DDBJ databases">
        <authorList>
            <consortium name="NCBI Genome Project"/>
        </authorList>
    </citation>
    <scope>NUCLEOTIDE SEQUENCE</scope>
    <source>
        <strain evidence="2">CBS 342.82</strain>
    </source>
</reference>
<accession>A0A6J3LZE8</accession>
<sequence>MSMTEPSPHSVINGFFRRCVDGMQEGGADVDGFRKISSRAKAEGHRYYRDGDGSDFPDGAFMQSVDCEDDSHLPRIIIWLQATYKFCSGNSRAQDMPVQKQRSDTHRVWLLRLFRIMLRRWSENRSYWIVTIAMDSNKRHTRSGAILTMAH</sequence>
<dbReference type="GeneID" id="54364333"/>
<dbReference type="AlphaFoldDB" id="A0A6J3LZE8"/>
<reference evidence="2" key="3">
    <citation type="submission" date="2025-08" db="UniProtKB">
        <authorList>
            <consortium name="RefSeq"/>
        </authorList>
    </citation>
    <scope>IDENTIFICATION</scope>
    <source>
        <strain evidence="2">CBS 342.82</strain>
    </source>
</reference>
<evidence type="ECO:0000313" key="2">
    <source>
        <dbReference type="RefSeq" id="XP_033457680.1"/>
    </source>
</evidence>
<dbReference type="RefSeq" id="XP_033457680.1">
    <property type="nucleotide sequence ID" value="XM_033606533.1"/>
</dbReference>